<evidence type="ECO:0000313" key="3">
    <source>
        <dbReference type="Proteomes" id="UP000199651"/>
    </source>
</evidence>
<feature type="compositionally biased region" description="Acidic residues" evidence="1">
    <location>
        <begin position="453"/>
        <end position="462"/>
    </location>
</feature>
<dbReference type="InterPro" id="IPR021391">
    <property type="entry name" value="DUF3027"/>
</dbReference>
<proteinExistence type="predicted"/>
<sequence length="462" mass="47351">MSPMPAQEAVTDPALLAAVDFARAAAQEQAGAEVGIHVAAEPEDSNAVTHLFEADKPGYRGWRWAVTVSSAGPDTKVTVSEVVLLPGPDALTAPPWVPWQERVQAGDLGVGDLLPTAPDDPRLAPSYLGSDDPYVEETALEIGLGRPRVMSRLGRIEAAERWQASDFGPEADMARSAPAHCGTCAFYLQITGALGAAFGVCGNEIAPADGRVVHAEYGCGAHSEAEVEQISPVLVADLIYDDATLDYEPAERATKPAAEITPADAAEGDESEPTAASTTGSDQQFRNTDDQEFAAAEPVVAEAADDAEDLPESGLTPAGDGSGADEADTDSMGGPPESVTAVPVDDDLAADVAAADQSDSVSEETVVGDVVEPVTGEDDDEPVTGMAVDEPVVEEPTSEAQAPAELAEIVVPDVDEPAADELLNAEQAAVDEPAAAEPAGDAPAEAVVPDVDGSGDESDPVG</sequence>
<dbReference type="AlphaFoldDB" id="A0A1H0SB40"/>
<keyword evidence="3" id="KW-1185">Reference proteome</keyword>
<dbReference type="EMBL" id="FNJB01000008">
    <property type="protein sequence ID" value="SDP38897.1"/>
    <property type="molecule type" value="Genomic_DNA"/>
</dbReference>
<name>A0A1H0SB40_9PSEU</name>
<gene>
    <name evidence="2" type="ORF">SAMN05192558_108374</name>
</gene>
<organism evidence="2 3">
    <name type="scientific">Actinokineospora alba</name>
    <dbReference type="NCBI Taxonomy" id="504798"/>
    <lineage>
        <taxon>Bacteria</taxon>
        <taxon>Bacillati</taxon>
        <taxon>Actinomycetota</taxon>
        <taxon>Actinomycetes</taxon>
        <taxon>Pseudonocardiales</taxon>
        <taxon>Pseudonocardiaceae</taxon>
        <taxon>Actinokineospora</taxon>
    </lineage>
</organism>
<feature type="compositionally biased region" description="Low complexity" evidence="1">
    <location>
        <begin position="425"/>
        <end position="452"/>
    </location>
</feature>
<dbReference type="Pfam" id="PF11228">
    <property type="entry name" value="DUF3027"/>
    <property type="match status" value="1"/>
</dbReference>
<feature type="region of interest" description="Disordered" evidence="1">
    <location>
        <begin position="303"/>
        <end position="384"/>
    </location>
</feature>
<accession>A0A1H0SB40</accession>
<feature type="region of interest" description="Disordered" evidence="1">
    <location>
        <begin position="419"/>
        <end position="462"/>
    </location>
</feature>
<reference evidence="3" key="1">
    <citation type="submission" date="2016-10" db="EMBL/GenBank/DDBJ databases">
        <authorList>
            <person name="Varghese N."/>
            <person name="Submissions S."/>
        </authorList>
    </citation>
    <scope>NUCLEOTIDE SEQUENCE [LARGE SCALE GENOMIC DNA]</scope>
    <source>
        <strain evidence="3">IBRC-M 10655</strain>
    </source>
</reference>
<evidence type="ECO:0008006" key="4">
    <source>
        <dbReference type="Google" id="ProtNLM"/>
    </source>
</evidence>
<protein>
    <recommendedName>
        <fullName evidence="4">DUF3027 domain-containing protein</fullName>
    </recommendedName>
</protein>
<feature type="compositionally biased region" description="Polar residues" evidence="1">
    <location>
        <begin position="274"/>
        <end position="286"/>
    </location>
</feature>
<evidence type="ECO:0000256" key="1">
    <source>
        <dbReference type="SAM" id="MobiDB-lite"/>
    </source>
</evidence>
<dbReference type="Proteomes" id="UP000199651">
    <property type="component" value="Unassembled WGS sequence"/>
</dbReference>
<evidence type="ECO:0000313" key="2">
    <source>
        <dbReference type="EMBL" id="SDP38897.1"/>
    </source>
</evidence>
<feature type="region of interest" description="Disordered" evidence="1">
    <location>
        <begin position="250"/>
        <end position="286"/>
    </location>
</feature>
<feature type="compositionally biased region" description="Low complexity" evidence="1">
    <location>
        <begin position="350"/>
        <end position="360"/>
    </location>
</feature>
<dbReference type="STRING" id="504798.SAMN05421871_105385"/>